<organism evidence="1">
    <name type="scientific">uncultured Caudovirales phage</name>
    <dbReference type="NCBI Taxonomy" id="2100421"/>
    <lineage>
        <taxon>Viruses</taxon>
        <taxon>Duplodnaviria</taxon>
        <taxon>Heunggongvirae</taxon>
        <taxon>Uroviricota</taxon>
        <taxon>Caudoviricetes</taxon>
        <taxon>Peduoviridae</taxon>
        <taxon>Maltschvirus</taxon>
        <taxon>Maltschvirus maltsch</taxon>
    </lineage>
</organism>
<reference evidence="1" key="1">
    <citation type="submission" date="2020-04" db="EMBL/GenBank/DDBJ databases">
        <authorList>
            <person name="Chiriac C."/>
            <person name="Salcher M."/>
            <person name="Ghai R."/>
            <person name="Kavagutti S V."/>
        </authorList>
    </citation>
    <scope>NUCLEOTIDE SEQUENCE</scope>
</reference>
<accession>A0A6J5P5I0</accession>
<name>A0A6J5P5I0_9CAUD</name>
<sequence length="96" mass="11267">MTLAEALIEWERYAPKRWEELRRERMDMRYVNHSSYLAPEASKRSREITTAKLAKDAVAWFKFRGHDVTCELNPDKEGFKIYGPRPLLALTFAPGH</sequence>
<dbReference type="EMBL" id="LR796738">
    <property type="protein sequence ID" value="CAB4162784.1"/>
    <property type="molecule type" value="Genomic_DNA"/>
</dbReference>
<proteinExistence type="predicted"/>
<gene>
    <name evidence="1" type="ORF">UFOVP783_119</name>
</gene>
<protein>
    <submittedName>
        <fullName evidence="1">Uncharacterized protein</fullName>
    </submittedName>
</protein>
<evidence type="ECO:0000313" key="1">
    <source>
        <dbReference type="EMBL" id="CAB4162784.1"/>
    </source>
</evidence>